<dbReference type="EMBL" id="JAQMWT010000022">
    <property type="protein sequence ID" value="KAJ8613783.1"/>
    <property type="molecule type" value="Genomic_DNA"/>
</dbReference>
<evidence type="ECO:0000256" key="1">
    <source>
        <dbReference type="SAM" id="MobiDB-lite"/>
    </source>
</evidence>
<dbReference type="SUPFAM" id="SSF82153">
    <property type="entry name" value="FAS1 domain"/>
    <property type="match status" value="1"/>
</dbReference>
<evidence type="ECO:0000256" key="2">
    <source>
        <dbReference type="SAM" id="Phobius"/>
    </source>
</evidence>
<feature type="domain" description="FAS1" evidence="4">
    <location>
        <begin position="29"/>
        <end position="164"/>
    </location>
</feature>
<dbReference type="PANTHER" id="PTHR10900:SF77">
    <property type="entry name" value="FI19380P1"/>
    <property type="match status" value="1"/>
</dbReference>
<keyword evidence="2" id="KW-0812">Transmembrane</keyword>
<name>A0AAD7XRT8_9STRA</name>
<dbReference type="AlphaFoldDB" id="A0AAD7XRT8"/>
<keyword evidence="2" id="KW-1133">Transmembrane helix</keyword>
<organism evidence="5 6">
    <name type="scientific">Chrysophaeum taylorii</name>
    <dbReference type="NCBI Taxonomy" id="2483200"/>
    <lineage>
        <taxon>Eukaryota</taxon>
        <taxon>Sar</taxon>
        <taxon>Stramenopiles</taxon>
        <taxon>Ochrophyta</taxon>
        <taxon>Pelagophyceae</taxon>
        <taxon>Pelagomonadales</taxon>
        <taxon>Pelagomonadaceae</taxon>
        <taxon>Chrysophaeum</taxon>
    </lineage>
</organism>
<dbReference type="SMART" id="SM00554">
    <property type="entry name" value="FAS1"/>
    <property type="match status" value="1"/>
</dbReference>
<gene>
    <name evidence="5" type="ORF">CTAYLR_008846</name>
</gene>
<feature type="compositionally biased region" description="Acidic residues" evidence="1">
    <location>
        <begin position="242"/>
        <end position="251"/>
    </location>
</feature>
<accession>A0AAD7XRT8</accession>
<dbReference type="PROSITE" id="PS50213">
    <property type="entry name" value="FAS1"/>
    <property type="match status" value="1"/>
</dbReference>
<dbReference type="Gene3D" id="2.30.180.10">
    <property type="entry name" value="FAS1 domain"/>
    <property type="match status" value="1"/>
</dbReference>
<dbReference type="InterPro" id="IPR000782">
    <property type="entry name" value="FAS1_domain"/>
</dbReference>
<feature type="signal peptide" evidence="3">
    <location>
        <begin position="1"/>
        <end position="15"/>
    </location>
</feature>
<evidence type="ECO:0000313" key="5">
    <source>
        <dbReference type="EMBL" id="KAJ8613783.1"/>
    </source>
</evidence>
<keyword evidence="6" id="KW-1185">Reference proteome</keyword>
<evidence type="ECO:0000313" key="6">
    <source>
        <dbReference type="Proteomes" id="UP001230188"/>
    </source>
</evidence>
<proteinExistence type="predicted"/>
<feature type="chain" id="PRO_5042074392" description="FAS1 domain-containing protein" evidence="3">
    <location>
        <begin position="16"/>
        <end position="259"/>
    </location>
</feature>
<dbReference type="Proteomes" id="UP001230188">
    <property type="component" value="Unassembled WGS sequence"/>
</dbReference>
<dbReference type="PANTHER" id="PTHR10900">
    <property type="entry name" value="PERIOSTIN-RELATED"/>
    <property type="match status" value="1"/>
</dbReference>
<feature type="transmembrane region" description="Helical" evidence="2">
    <location>
        <begin position="198"/>
        <end position="220"/>
    </location>
</feature>
<sequence length="259" mass="28019">MLQVLFFASVVLAAAQDNETNDEKAAVFRDNIANVVQARDDLTTLYDALESAGFVSMLEDQNVNYTLFAPTNAAFSALGPVLEELLSVERATLAHILDYHVAPNKKIVRAEIQDDGIIATLAGRNLTSRLDPVRVVDDLGDVANLIEADVLAANGVVHVVDAVLVPKGDNLSATAMEDDHLPSGGDHENDDENFRLPYVALALVVIILLPACGGCIFCAYRNVVAPRFKEPAYGELKNAENITEEEEDEEESKALADEL</sequence>
<keyword evidence="2" id="KW-0472">Membrane</keyword>
<reference evidence="5" key="1">
    <citation type="submission" date="2023-01" db="EMBL/GenBank/DDBJ databases">
        <title>Metagenome sequencing of chrysophaentin producing Chrysophaeum taylorii.</title>
        <authorList>
            <person name="Davison J."/>
            <person name="Bewley C."/>
        </authorList>
    </citation>
    <scope>NUCLEOTIDE SEQUENCE</scope>
    <source>
        <strain evidence="5">NIES-1699</strain>
    </source>
</reference>
<evidence type="ECO:0000256" key="3">
    <source>
        <dbReference type="SAM" id="SignalP"/>
    </source>
</evidence>
<comment type="caution">
    <text evidence="5">The sequence shown here is derived from an EMBL/GenBank/DDBJ whole genome shotgun (WGS) entry which is preliminary data.</text>
</comment>
<feature type="region of interest" description="Disordered" evidence="1">
    <location>
        <begin position="235"/>
        <end position="259"/>
    </location>
</feature>
<protein>
    <recommendedName>
        <fullName evidence="4">FAS1 domain-containing protein</fullName>
    </recommendedName>
</protein>
<evidence type="ECO:0000259" key="4">
    <source>
        <dbReference type="PROSITE" id="PS50213"/>
    </source>
</evidence>
<dbReference type="InterPro" id="IPR050904">
    <property type="entry name" value="Adhesion/Biosynth-related"/>
</dbReference>
<keyword evidence="3" id="KW-0732">Signal</keyword>
<dbReference type="InterPro" id="IPR036378">
    <property type="entry name" value="FAS1_dom_sf"/>
</dbReference>
<dbReference type="Pfam" id="PF02469">
    <property type="entry name" value="Fasciclin"/>
    <property type="match status" value="1"/>
</dbReference>